<dbReference type="InterPro" id="IPR009056">
    <property type="entry name" value="Cyt_c-like_dom"/>
</dbReference>
<dbReference type="SUPFAM" id="SSF50952">
    <property type="entry name" value="Soluble quinoprotein glucose dehydrogenase"/>
    <property type="match status" value="1"/>
</dbReference>
<feature type="signal peptide" evidence="5">
    <location>
        <begin position="1"/>
        <end position="27"/>
    </location>
</feature>
<organism evidence="7 8">
    <name type="scientific">Maioricimonas rarisocia</name>
    <dbReference type="NCBI Taxonomy" id="2528026"/>
    <lineage>
        <taxon>Bacteria</taxon>
        <taxon>Pseudomonadati</taxon>
        <taxon>Planctomycetota</taxon>
        <taxon>Planctomycetia</taxon>
        <taxon>Planctomycetales</taxon>
        <taxon>Planctomycetaceae</taxon>
        <taxon>Maioricimonas</taxon>
    </lineage>
</organism>
<evidence type="ECO:0000256" key="5">
    <source>
        <dbReference type="SAM" id="SignalP"/>
    </source>
</evidence>
<dbReference type="AlphaFoldDB" id="A0A517Z9W2"/>
<keyword evidence="8" id="KW-1185">Reference proteome</keyword>
<dbReference type="PANTHER" id="PTHR33546:SF1">
    <property type="entry name" value="LARGE, MULTIFUNCTIONAL SECRETED PROTEIN"/>
    <property type="match status" value="1"/>
</dbReference>
<sequence length="1025" mass="112745" precursor="true">MMPCVRRAALTLLLLALPALPSDTTQAAGSPAPPDTQEETIEPLSPAQALAALRVPEGFEATLFAAEPDVRNPIAVSTDSRGRLWVAENFTYAERPTNFDLSLKDRILILEDTDGDGVHDRHTVFWDQGQKLTSIAVGFGGVWATCAPHLLFIPDRDGDDVPDGPPEIILDGFDADSVRHNIVNGLKWGPDGWLYGRHGILATSRVGHPGAADSERTPINCGVWRYHPTRKQFEVVSHGTTNPWGMDWDEHGECWLINTVIGHLWHVVPGAHWERMYGSDFNPHLYDLLPQTADHVHWDEGERWSDIREGMSGTTDAAGGGHAHCGLLYCDASWPKEYRGSLLAGNLHGRRLNRDTLHRHGSTYIARHAPDFLFSDDPYFRVIEMEHAPQTGMFVVDWSDIGECHENDGVHRSSGRIFLIRWTETDDATATDLAALSDNELVKLQRQPREWPARTARRILQERAVAGRDMEAAATALRELTKSTDSVLVLRGLWGLHVTNTLSAADIRSALTHKSEFVRTWGVRLAAEYGHLPADGALAARFTNLAQEDSSGLVRHYLASTLSRFAPQQRMPIALALAGRQEDADDPRQALMIWYGIEDGITASPEGARQLLQTAALPALPQYIARRLTHEIETTPELTAVVVDVLAATPEDDTTRVAALLTGMSEALRGWQKAPMPGGWSKLAKRLGTSEDENVRQLSRDLSLVFGDGRTMQELRKLARAGDADPAARQAAIRSLVTARAPELEPMLVKFLQDRDVAAEAIRGLAVVGGADTPKLIVSNYGRFRDAAREEAITALVSRPAFAPVLLDAVASGRIPAEAVPTFQVRQMLTFGDAGLTARIEELFPDITRRSQKALSRISQLREMLTDTTLAAGDRSHGRKLFQDQCAKCHRLFGTGGTTAPDLTGAQRTNLNYLLENIVDPSATVSKNYRMSVVLLEDGRVLNGVVTNETDRTITLQTPQEAMVLPLETIEERRQTDLSLMPEGQLDRLGDDDVRDLFSYLMSPSQVALPAETKVKDPASGSAAR</sequence>
<evidence type="ECO:0000256" key="3">
    <source>
        <dbReference type="ARBA" id="ARBA00023004"/>
    </source>
</evidence>
<accession>A0A517Z9W2</accession>
<dbReference type="Pfam" id="PF23500">
    <property type="entry name" value="DUF7133"/>
    <property type="match status" value="1"/>
</dbReference>
<dbReference type="PANTHER" id="PTHR33546">
    <property type="entry name" value="LARGE, MULTIFUNCTIONAL SECRETED PROTEIN-RELATED"/>
    <property type="match status" value="1"/>
</dbReference>
<keyword evidence="1 4" id="KW-0349">Heme</keyword>
<dbReference type="InterPro" id="IPR011041">
    <property type="entry name" value="Quinoprot_gluc/sorb_DH_b-prop"/>
</dbReference>
<dbReference type="RefSeq" id="WP_197443562.1">
    <property type="nucleotide sequence ID" value="NZ_CP036275.1"/>
</dbReference>
<evidence type="ECO:0000256" key="1">
    <source>
        <dbReference type="ARBA" id="ARBA00022617"/>
    </source>
</evidence>
<keyword evidence="5" id="KW-0732">Signal</keyword>
<evidence type="ECO:0000256" key="4">
    <source>
        <dbReference type="PROSITE-ProRule" id="PRU00433"/>
    </source>
</evidence>
<gene>
    <name evidence="7" type="ORF">Mal4_36170</name>
</gene>
<dbReference type="InterPro" id="IPR011989">
    <property type="entry name" value="ARM-like"/>
</dbReference>
<dbReference type="Pfam" id="PF00034">
    <property type="entry name" value="Cytochrom_C"/>
    <property type="match status" value="1"/>
</dbReference>
<dbReference type="Gene3D" id="1.10.760.10">
    <property type="entry name" value="Cytochrome c-like domain"/>
    <property type="match status" value="1"/>
</dbReference>
<keyword evidence="2 4" id="KW-0479">Metal-binding</keyword>
<dbReference type="GO" id="GO:0046872">
    <property type="term" value="F:metal ion binding"/>
    <property type="evidence" value="ECO:0007669"/>
    <property type="project" value="UniProtKB-KW"/>
</dbReference>
<evidence type="ECO:0000256" key="2">
    <source>
        <dbReference type="ARBA" id="ARBA00022723"/>
    </source>
</evidence>
<dbReference type="Proteomes" id="UP000320496">
    <property type="component" value="Chromosome"/>
</dbReference>
<evidence type="ECO:0000313" key="7">
    <source>
        <dbReference type="EMBL" id="QDU39278.1"/>
    </source>
</evidence>
<feature type="chain" id="PRO_5022103654" evidence="5">
    <location>
        <begin position="28"/>
        <end position="1025"/>
    </location>
</feature>
<dbReference type="NCBIfam" id="TIGR02604">
    <property type="entry name" value="Piru_Ver_Nterm"/>
    <property type="match status" value="1"/>
</dbReference>
<dbReference type="InterPro" id="IPR055557">
    <property type="entry name" value="DUF7133"/>
</dbReference>
<name>A0A517Z9W2_9PLAN</name>
<evidence type="ECO:0000313" key="8">
    <source>
        <dbReference type="Proteomes" id="UP000320496"/>
    </source>
</evidence>
<dbReference type="InterPro" id="IPR013427">
    <property type="entry name" value="Haem-bd_dom_put"/>
</dbReference>
<dbReference type="InterPro" id="IPR036909">
    <property type="entry name" value="Cyt_c-like_dom_sf"/>
</dbReference>
<dbReference type="GO" id="GO:0020037">
    <property type="term" value="F:heme binding"/>
    <property type="evidence" value="ECO:0007669"/>
    <property type="project" value="InterPro"/>
</dbReference>
<dbReference type="Gene3D" id="2.120.10.30">
    <property type="entry name" value="TolB, C-terminal domain"/>
    <property type="match status" value="1"/>
</dbReference>
<dbReference type="NCBIfam" id="TIGR02603">
    <property type="entry name" value="CxxCH_TIGR02603"/>
    <property type="match status" value="1"/>
</dbReference>
<dbReference type="SUPFAM" id="SSF46626">
    <property type="entry name" value="Cytochrome c"/>
    <property type="match status" value="1"/>
</dbReference>
<dbReference type="InterPro" id="IPR013428">
    <property type="entry name" value="Membrane-bound_put_N"/>
</dbReference>
<proteinExistence type="predicted"/>
<dbReference type="Gene3D" id="1.25.10.10">
    <property type="entry name" value="Leucine-rich Repeat Variant"/>
    <property type="match status" value="1"/>
</dbReference>
<evidence type="ECO:0000259" key="6">
    <source>
        <dbReference type="PROSITE" id="PS51007"/>
    </source>
</evidence>
<protein>
    <submittedName>
        <fullName evidence="7">Cytochrome c</fullName>
    </submittedName>
</protein>
<dbReference type="GO" id="GO:0009055">
    <property type="term" value="F:electron transfer activity"/>
    <property type="evidence" value="ECO:0007669"/>
    <property type="project" value="InterPro"/>
</dbReference>
<dbReference type="EMBL" id="CP036275">
    <property type="protein sequence ID" value="QDU39278.1"/>
    <property type="molecule type" value="Genomic_DNA"/>
</dbReference>
<dbReference type="PROSITE" id="PS51007">
    <property type="entry name" value="CYTC"/>
    <property type="match status" value="1"/>
</dbReference>
<dbReference type="KEGG" id="mri:Mal4_36170"/>
<dbReference type="InterPro" id="IPR011042">
    <property type="entry name" value="6-blade_b-propeller_TolB-like"/>
</dbReference>
<feature type="domain" description="Cytochrome c" evidence="6">
    <location>
        <begin position="873"/>
        <end position="1005"/>
    </location>
</feature>
<reference evidence="7 8" key="1">
    <citation type="submission" date="2019-02" db="EMBL/GenBank/DDBJ databases">
        <title>Deep-cultivation of Planctomycetes and their phenomic and genomic characterization uncovers novel biology.</title>
        <authorList>
            <person name="Wiegand S."/>
            <person name="Jogler M."/>
            <person name="Boedeker C."/>
            <person name="Pinto D."/>
            <person name="Vollmers J."/>
            <person name="Rivas-Marin E."/>
            <person name="Kohn T."/>
            <person name="Peeters S.H."/>
            <person name="Heuer A."/>
            <person name="Rast P."/>
            <person name="Oberbeckmann S."/>
            <person name="Bunk B."/>
            <person name="Jeske O."/>
            <person name="Meyerdierks A."/>
            <person name="Storesund J.E."/>
            <person name="Kallscheuer N."/>
            <person name="Luecker S."/>
            <person name="Lage O.M."/>
            <person name="Pohl T."/>
            <person name="Merkel B.J."/>
            <person name="Hornburger P."/>
            <person name="Mueller R.-W."/>
            <person name="Bruemmer F."/>
            <person name="Labrenz M."/>
            <person name="Spormann A.M."/>
            <person name="Op den Camp H."/>
            <person name="Overmann J."/>
            <person name="Amann R."/>
            <person name="Jetten M.S.M."/>
            <person name="Mascher T."/>
            <person name="Medema M.H."/>
            <person name="Devos D.P."/>
            <person name="Kaster A.-K."/>
            <person name="Ovreas L."/>
            <person name="Rohde M."/>
            <person name="Galperin M.Y."/>
            <person name="Jogler C."/>
        </authorList>
    </citation>
    <scope>NUCLEOTIDE SEQUENCE [LARGE SCALE GENOMIC DNA]</scope>
    <source>
        <strain evidence="7 8">Mal4</strain>
    </source>
</reference>
<keyword evidence="3 4" id="KW-0408">Iron</keyword>